<keyword evidence="2" id="KW-1185">Reference proteome</keyword>
<organism evidence="1 2">
    <name type="scientific">Dreissena polymorpha</name>
    <name type="common">Zebra mussel</name>
    <name type="synonym">Mytilus polymorpha</name>
    <dbReference type="NCBI Taxonomy" id="45954"/>
    <lineage>
        <taxon>Eukaryota</taxon>
        <taxon>Metazoa</taxon>
        <taxon>Spiralia</taxon>
        <taxon>Lophotrochozoa</taxon>
        <taxon>Mollusca</taxon>
        <taxon>Bivalvia</taxon>
        <taxon>Autobranchia</taxon>
        <taxon>Heteroconchia</taxon>
        <taxon>Euheterodonta</taxon>
        <taxon>Imparidentia</taxon>
        <taxon>Neoheterodontei</taxon>
        <taxon>Myida</taxon>
        <taxon>Dreissenoidea</taxon>
        <taxon>Dreissenidae</taxon>
        <taxon>Dreissena</taxon>
    </lineage>
</organism>
<dbReference type="AlphaFoldDB" id="A0A9D4NL61"/>
<comment type="caution">
    <text evidence="1">The sequence shown here is derived from an EMBL/GenBank/DDBJ whole genome shotgun (WGS) entry which is preliminary data.</text>
</comment>
<name>A0A9D4NL61_DREPO</name>
<sequence>MDVWLGARQQRSGWKLLSLAPLTAFISDDHDRNMLKFDEAKKNCECGNGSELFNGFWEDHADARHAVAGVSGP</sequence>
<evidence type="ECO:0000313" key="1">
    <source>
        <dbReference type="EMBL" id="KAH3897470.1"/>
    </source>
</evidence>
<reference evidence="1" key="2">
    <citation type="submission" date="2020-11" db="EMBL/GenBank/DDBJ databases">
        <authorList>
            <person name="McCartney M.A."/>
            <person name="Auch B."/>
            <person name="Kono T."/>
            <person name="Mallez S."/>
            <person name="Becker A."/>
            <person name="Gohl D.M."/>
            <person name="Silverstein K.A.T."/>
            <person name="Koren S."/>
            <person name="Bechman K.B."/>
            <person name="Herman A."/>
            <person name="Abrahante J.E."/>
            <person name="Garbe J."/>
        </authorList>
    </citation>
    <scope>NUCLEOTIDE SEQUENCE</scope>
    <source>
        <strain evidence="1">Duluth1</strain>
        <tissue evidence="1">Whole animal</tissue>
    </source>
</reference>
<dbReference type="Proteomes" id="UP000828390">
    <property type="component" value="Unassembled WGS sequence"/>
</dbReference>
<reference evidence="1" key="1">
    <citation type="journal article" date="2019" name="bioRxiv">
        <title>The Genome of the Zebra Mussel, Dreissena polymorpha: A Resource for Invasive Species Research.</title>
        <authorList>
            <person name="McCartney M.A."/>
            <person name="Auch B."/>
            <person name="Kono T."/>
            <person name="Mallez S."/>
            <person name="Zhang Y."/>
            <person name="Obille A."/>
            <person name="Becker A."/>
            <person name="Abrahante J.E."/>
            <person name="Garbe J."/>
            <person name="Badalamenti J.P."/>
            <person name="Herman A."/>
            <person name="Mangelson H."/>
            <person name="Liachko I."/>
            <person name="Sullivan S."/>
            <person name="Sone E.D."/>
            <person name="Koren S."/>
            <person name="Silverstein K.A.T."/>
            <person name="Beckman K.B."/>
            <person name="Gohl D.M."/>
        </authorList>
    </citation>
    <scope>NUCLEOTIDE SEQUENCE</scope>
    <source>
        <strain evidence="1">Duluth1</strain>
        <tissue evidence="1">Whole animal</tissue>
    </source>
</reference>
<accession>A0A9D4NL61</accession>
<proteinExistence type="predicted"/>
<evidence type="ECO:0000313" key="2">
    <source>
        <dbReference type="Proteomes" id="UP000828390"/>
    </source>
</evidence>
<protein>
    <submittedName>
        <fullName evidence="1">Uncharacterized protein</fullName>
    </submittedName>
</protein>
<dbReference type="EMBL" id="JAIWYP010000001">
    <property type="protein sequence ID" value="KAH3897470.1"/>
    <property type="molecule type" value="Genomic_DNA"/>
</dbReference>
<gene>
    <name evidence="1" type="ORF">DPMN_021658</name>
</gene>